<evidence type="ECO:0000313" key="7">
    <source>
        <dbReference type="EMBL" id="SEM36154.1"/>
    </source>
</evidence>
<accession>A0A1H7XR92</accession>
<feature type="transmembrane region" description="Helical" evidence="5">
    <location>
        <begin position="282"/>
        <end position="301"/>
    </location>
</feature>
<evidence type="ECO:0000313" key="8">
    <source>
        <dbReference type="Proteomes" id="UP000198883"/>
    </source>
</evidence>
<dbReference type="PROSITE" id="PS00217">
    <property type="entry name" value="SUGAR_TRANSPORT_2"/>
    <property type="match status" value="1"/>
</dbReference>
<evidence type="ECO:0000256" key="4">
    <source>
        <dbReference type="ARBA" id="ARBA00023136"/>
    </source>
</evidence>
<feature type="transmembrane region" description="Helical" evidence="5">
    <location>
        <begin position="161"/>
        <end position="180"/>
    </location>
</feature>
<dbReference type="RefSeq" id="WP_090922006.1">
    <property type="nucleotide sequence ID" value="NZ_CP016180.1"/>
</dbReference>
<dbReference type="Pfam" id="PF07690">
    <property type="entry name" value="MFS_1"/>
    <property type="match status" value="1"/>
</dbReference>
<dbReference type="STRING" id="97481.SAMN05444853_1145"/>
<dbReference type="OrthoDB" id="4474610at2"/>
<evidence type="ECO:0000256" key="3">
    <source>
        <dbReference type="ARBA" id="ARBA00022989"/>
    </source>
</evidence>
<dbReference type="GeneID" id="83545234"/>
<organism evidence="7 8">
    <name type="scientific">Phocoenobacter skyensis</name>
    <dbReference type="NCBI Taxonomy" id="97481"/>
    <lineage>
        <taxon>Bacteria</taxon>
        <taxon>Pseudomonadati</taxon>
        <taxon>Pseudomonadota</taxon>
        <taxon>Gammaproteobacteria</taxon>
        <taxon>Pasteurellales</taxon>
        <taxon>Pasteurellaceae</taxon>
        <taxon>Phocoenobacter</taxon>
    </lineage>
</organism>
<evidence type="ECO:0000256" key="5">
    <source>
        <dbReference type="SAM" id="Phobius"/>
    </source>
</evidence>
<dbReference type="InterPro" id="IPR036259">
    <property type="entry name" value="MFS_trans_sf"/>
</dbReference>
<proteinExistence type="predicted"/>
<gene>
    <name evidence="7" type="ORF">SAMN05444853_1145</name>
</gene>
<evidence type="ECO:0000259" key="6">
    <source>
        <dbReference type="PROSITE" id="PS50850"/>
    </source>
</evidence>
<sequence length="400" mass="43293">MTKNNAYGWKAVLGSAVGYAMDGFDLLILGFMLSAISLDLGLSPTQAGSLLTWTLAGAVFGGFFFGALSDRFGRVRVLSWTIILFAVFTGFCAFAQGYSDLLVYRTIAGIGLGGEFGIGMALAAESWPAKHRAKATSYVALGWQVGVLMAVLLTPLLLPHIGWRGMFLVGILPAFVAWFLRLRLHEPEIFVQNSSKEVKKLDAFRLLIKDRSTTKMSLGIIVLTSVQNFGYYGIMIWLPNFLANKLGFSLTKSGVWTAFTVGGMMLGIWIFGYFADKIGRKPTFLFFQLGAAITVVTYSQLNDPNMMLIAGVFLGMFVNGMMGGYGALMAEAYPTAARATAQNVLFNIGRAVGGLGPVVVGAIISTYSFSIAIGFLATIYIIDMIATLWLIPELKGKILE</sequence>
<feature type="transmembrane region" description="Helical" evidence="5">
    <location>
        <begin position="102"/>
        <end position="123"/>
    </location>
</feature>
<keyword evidence="2 5" id="KW-0812">Transmembrane</keyword>
<dbReference type="InterPro" id="IPR020846">
    <property type="entry name" value="MFS_dom"/>
</dbReference>
<dbReference type="Proteomes" id="UP000198883">
    <property type="component" value="Unassembled WGS sequence"/>
</dbReference>
<keyword evidence="4 5" id="KW-0472">Membrane</keyword>
<dbReference type="SUPFAM" id="SSF103473">
    <property type="entry name" value="MFS general substrate transporter"/>
    <property type="match status" value="1"/>
</dbReference>
<protein>
    <submittedName>
        <fullName evidence="7">Benzoate transport</fullName>
    </submittedName>
</protein>
<feature type="transmembrane region" description="Helical" evidence="5">
    <location>
        <begin position="254"/>
        <end position="275"/>
    </location>
</feature>
<dbReference type="Gene3D" id="1.20.1250.20">
    <property type="entry name" value="MFS general substrate transporter like domains"/>
    <property type="match status" value="2"/>
</dbReference>
<dbReference type="PROSITE" id="PS50850">
    <property type="entry name" value="MFS"/>
    <property type="match status" value="1"/>
</dbReference>
<keyword evidence="3 5" id="KW-1133">Transmembrane helix</keyword>
<feature type="domain" description="Major facilitator superfamily (MFS) profile" evidence="6">
    <location>
        <begin position="11"/>
        <end position="395"/>
    </location>
</feature>
<evidence type="ECO:0000256" key="1">
    <source>
        <dbReference type="ARBA" id="ARBA00004141"/>
    </source>
</evidence>
<dbReference type="EMBL" id="FOBN01000014">
    <property type="protein sequence ID" value="SEM36154.1"/>
    <property type="molecule type" value="Genomic_DNA"/>
</dbReference>
<dbReference type="AlphaFoldDB" id="A0A1H7XR92"/>
<dbReference type="PANTHER" id="PTHR23508:SF10">
    <property type="entry name" value="CARBOXYLIC ACID TRANSPORTER PROTEIN HOMOLOG"/>
    <property type="match status" value="1"/>
</dbReference>
<feature type="transmembrane region" description="Helical" evidence="5">
    <location>
        <begin position="344"/>
        <end position="365"/>
    </location>
</feature>
<name>A0A1H7XR92_9PAST</name>
<dbReference type="InterPro" id="IPR005829">
    <property type="entry name" value="Sugar_transporter_CS"/>
</dbReference>
<feature type="transmembrane region" description="Helical" evidence="5">
    <location>
        <begin position="50"/>
        <end position="68"/>
    </location>
</feature>
<dbReference type="GO" id="GO:0046943">
    <property type="term" value="F:carboxylic acid transmembrane transporter activity"/>
    <property type="evidence" value="ECO:0007669"/>
    <property type="project" value="TreeGrafter"/>
</dbReference>
<comment type="subcellular location">
    <subcellularLocation>
        <location evidence="1">Membrane</location>
        <topology evidence="1">Multi-pass membrane protein</topology>
    </subcellularLocation>
</comment>
<reference evidence="8" key="1">
    <citation type="submission" date="2016-10" db="EMBL/GenBank/DDBJ databases">
        <authorList>
            <person name="Varghese N."/>
            <person name="Submissions S."/>
        </authorList>
    </citation>
    <scope>NUCLEOTIDE SEQUENCE [LARGE SCALE GENOMIC DNA]</scope>
    <source>
        <strain evidence="8">DSM 24204</strain>
    </source>
</reference>
<feature type="transmembrane region" description="Helical" evidence="5">
    <location>
        <begin position="135"/>
        <end position="155"/>
    </location>
</feature>
<feature type="transmembrane region" description="Helical" evidence="5">
    <location>
        <begin position="307"/>
        <end position="332"/>
    </location>
</feature>
<feature type="transmembrane region" description="Helical" evidence="5">
    <location>
        <begin position="371"/>
        <end position="391"/>
    </location>
</feature>
<dbReference type="GO" id="GO:0005886">
    <property type="term" value="C:plasma membrane"/>
    <property type="evidence" value="ECO:0007669"/>
    <property type="project" value="TreeGrafter"/>
</dbReference>
<dbReference type="InterPro" id="IPR011701">
    <property type="entry name" value="MFS"/>
</dbReference>
<evidence type="ECO:0000256" key="2">
    <source>
        <dbReference type="ARBA" id="ARBA00022692"/>
    </source>
</evidence>
<feature type="transmembrane region" description="Helical" evidence="5">
    <location>
        <begin position="216"/>
        <end position="234"/>
    </location>
</feature>
<feature type="transmembrane region" description="Helical" evidence="5">
    <location>
        <begin position="77"/>
        <end position="96"/>
    </location>
</feature>
<feature type="transmembrane region" description="Helical" evidence="5">
    <location>
        <begin position="12"/>
        <end position="38"/>
    </location>
</feature>
<dbReference type="PANTHER" id="PTHR23508">
    <property type="entry name" value="CARBOXYLIC ACID TRANSPORTER PROTEIN HOMOLOG"/>
    <property type="match status" value="1"/>
</dbReference>